<dbReference type="EMBL" id="BMDO01000005">
    <property type="protein sequence ID" value="GGI50977.1"/>
    <property type="molecule type" value="Genomic_DNA"/>
</dbReference>
<evidence type="ECO:0000313" key="2">
    <source>
        <dbReference type="Proteomes" id="UP000662074"/>
    </source>
</evidence>
<accession>A0A917N3C8</accession>
<name>A0A917N3C8_9SPHI</name>
<comment type="caution">
    <text evidence="1">The sequence shown here is derived from an EMBL/GenBank/DDBJ whole genome shotgun (WGS) entry which is preliminary data.</text>
</comment>
<gene>
    <name evidence="1" type="ORF">GCM10011425_21890</name>
</gene>
<evidence type="ECO:0000313" key="1">
    <source>
        <dbReference type="EMBL" id="GGI50977.1"/>
    </source>
</evidence>
<proteinExistence type="predicted"/>
<reference evidence="1" key="1">
    <citation type="journal article" date="2014" name="Int. J. Syst. Evol. Microbiol.">
        <title>Complete genome sequence of Corynebacterium casei LMG S-19264T (=DSM 44701T), isolated from a smear-ripened cheese.</title>
        <authorList>
            <consortium name="US DOE Joint Genome Institute (JGI-PGF)"/>
            <person name="Walter F."/>
            <person name="Albersmeier A."/>
            <person name="Kalinowski J."/>
            <person name="Ruckert C."/>
        </authorList>
    </citation>
    <scope>NUCLEOTIDE SEQUENCE</scope>
    <source>
        <strain evidence="1">CCM 8711</strain>
    </source>
</reference>
<dbReference type="Proteomes" id="UP000662074">
    <property type="component" value="Unassembled WGS sequence"/>
</dbReference>
<organism evidence="1 2">
    <name type="scientific">Mucilaginibacter galii</name>
    <dbReference type="NCBI Taxonomy" id="2005073"/>
    <lineage>
        <taxon>Bacteria</taxon>
        <taxon>Pseudomonadati</taxon>
        <taxon>Bacteroidota</taxon>
        <taxon>Sphingobacteriia</taxon>
        <taxon>Sphingobacteriales</taxon>
        <taxon>Sphingobacteriaceae</taxon>
        <taxon>Mucilaginibacter</taxon>
    </lineage>
</organism>
<keyword evidence="2" id="KW-1185">Reference proteome</keyword>
<reference evidence="1" key="2">
    <citation type="submission" date="2020-09" db="EMBL/GenBank/DDBJ databases">
        <authorList>
            <person name="Sun Q."/>
            <person name="Sedlacek I."/>
        </authorList>
    </citation>
    <scope>NUCLEOTIDE SEQUENCE</scope>
    <source>
        <strain evidence="1">CCM 8711</strain>
    </source>
</reference>
<protein>
    <submittedName>
        <fullName evidence="1">Uncharacterized protein</fullName>
    </submittedName>
</protein>
<sequence length="82" mass="9362">MLQAGNRHLPFVLFQYLVPANSATLLNLILKLNLDDLGFMKTSYRLSIKLIINTFSIINGMKYATNTIEFKKLMCRPQGQVN</sequence>
<dbReference type="AlphaFoldDB" id="A0A917N3C8"/>